<evidence type="ECO:0000256" key="1">
    <source>
        <dbReference type="ARBA" id="ARBA00023002"/>
    </source>
</evidence>
<evidence type="ECO:0000313" key="2">
    <source>
        <dbReference type="EMBL" id="MBD1371851.1"/>
    </source>
</evidence>
<organism evidence="2 3">
    <name type="scientific">Polycladospora coralii</name>
    <dbReference type="NCBI Taxonomy" id="2771432"/>
    <lineage>
        <taxon>Bacteria</taxon>
        <taxon>Bacillati</taxon>
        <taxon>Bacillota</taxon>
        <taxon>Bacilli</taxon>
        <taxon>Bacillales</taxon>
        <taxon>Thermoactinomycetaceae</taxon>
        <taxon>Polycladospora</taxon>
    </lineage>
</organism>
<dbReference type="PANTHER" id="PTHR43539">
    <property type="entry name" value="FLAVIN-BINDING MONOOXYGENASE-LIKE PROTEIN (AFU_ORTHOLOGUE AFUA_4G09220)"/>
    <property type="match status" value="1"/>
</dbReference>
<dbReference type="Proteomes" id="UP000661691">
    <property type="component" value="Unassembled WGS sequence"/>
</dbReference>
<dbReference type="EMBL" id="JACXAH010000005">
    <property type="protein sequence ID" value="MBD1371851.1"/>
    <property type="molecule type" value="Genomic_DNA"/>
</dbReference>
<dbReference type="InterPro" id="IPR036188">
    <property type="entry name" value="FAD/NAD-bd_sf"/>
</dbReference>
<keyword evidence="3" id="KW-1185">Reference proteome</keyword>
<reference evidence="2" key="1">
    <citation type="submission" date="2020-09" db="EMBL/GenBank/DDBJ databases">
        <title>A novel bacterium of genus Hazenella, isolated from South China Sea.</title>
        <authorList>
            <person name="Huang H."/>
            <person name="Mo K."/>
            <person name="Hu Y."/>
        </authorList>
    </citation>
    <scope>NUCLEOTIDE SEQUENCE</scope>
    <source>
        <strain evidence="2">IB182357</strain>
    </source>
</reference>
<protein>
    <submittedName>
        <fullName evidence="2">NAD(P)-binding domain-containing protein</fullName>
    </submittedName>
</protein>
<dbReference type="PRINTS" id="PR00469">
    <property type="entry name" value="PNDRDTASEII"/>
</dbReference>
<proteinExistence type="predicted"/>
<gene>
    <name evidence="2" type="ORF">IC620_05695</name>
</gene>
<dbReference type="Gene3D" id="3.50.50.60">
    <property type="entry name" value="FAD/NAD(P)-binding domain"/>
    <property type="match status" value="1"/>
</dbReference>
<dbReference type="PANTHER" id="PTHR43539:SF78">
    <property type="entry name" value="FLAVIN-CONTAINING MONOOXYGENASE"/>
    <property type="match status" value="1"/>
</dbReference>
<dbReference type="RefSeq" id="WP_191141727.1">
    <property type="nucleotide sequence ID" value="NZ_JACXAH010000005.1"/>
</dbReference>
<evidence type="ECO:0000313" key="3">
    <source>
        <dbReference type="Proteomes" id="UP000661691"/>
    </source>
</evidence>
<dbReference type="GO" id="GO:0050660">
    <property type="term" value="F:flavin adenine dinucleotide binding"/>
    <property type="evidence" value="ECO:0007669"/>
    <property type="project" value="TreeGrafter"/>
</dbReference>
<name>A0A926RWT5_9BACL</name>
<dbReference type="Pfam" id="PF13738">
    <property type="entry name" value="Pyr_redox_3"/>
    <property type="match status" value="1"/>
</dbReference>
<dbReference type="SUPFAM" id="SSF51905">
    <property type="entry name" value="FAD/NAD(P)-binding domain"/>
    <property type="match status" value="2"/>
</dbReference>
<dbReference type="PRINTS" id="PR00368">
    <property type="entry name" value="FADPNR"/>
</dbReference>
<dbReference type="InterPro" id="IPR050982">
    <property type="entry name" value="Auxin_biosynth/cation_transpt"/>
</dbReference>
<keyword evidence="1" id="KW-0560">Oxidoreductase</keyword>
<comment type="caution">
    <text evidence="2">The sequence shown here is derived from an EMBL/GenBank/DDBJ whole genome shotgun (WGS) entry which is preliminary data.</text>
</comment>
<sequence>MRYDVIVIGGGQAGLAVGYYLRKTNFSYLILDRDKQMGQQWRDRYDSLVLFTPRLYSALPGLTMAGDPQGYPSKDEMADYLELYGKSFHLSIMHNQEVIKIDHTKDGFIIFTSNTQFESKRIVLATGAFQTPFVPPFAGQLSADVVQMHSSEYRNPKQLQRGTTLIVGGGNSGAQIATECSEHQETYLAVSQPLRFLPLTIMKKSIFWWFEQLGLLAIDIQSRLGKRMRTWDDPIFGYTLKQALKQKKVMQKGRVIQAEGSLVSFNDRTQIEVKNVIWATGFKQMHPFFQHPSLYDQNGKIKHQHGVTEIKGCYVIGLPWLHRRGSSLILGVGEDAQFLVKHM</sequence>
<dbReference type="GO" id="GO:0004497">
    <property type="term" value="F:monooxygenase activity"/>
    <property type="evidence" value="ECO:0007669"/>
    <property type="project" value="TreeGrafter"/>
</dbReference>
<dbReference type="AlphaFoldDB" id="A0A926RWT5"/>
<accession>A0A926RWT5</accession>